<feature type="chain" id="PRO_5047238770" evidence="1">
    <location>
        <begin position="23"/>
        <end position="1012"/>
    </location>
</feature>
<dbReference type="Proteomes" id="UP001159405">
    <property type="component" value="Unassembled WGS sequence"/>
</dbReference>
<dbReference type="EMBL" id="CALNXK010000133">
    <property type="protein sequence ID" value="CAH3165650.1"/>
    <property type="molecule type" value="Genomic_DNA"/>
</dbReference>
<evidence type="ECO:0000256" key="1">
    <source>
        <dbReference type="SAM" id="SignalP"/>
    </source>
</evidence>
<dbReference type="PANTHER" id="PTHR10151:SF120">
    <property type="entry name" value="BIS(5'-ADENOSYL)-TRIPHOSPHATASE"/>
    <property type="match status" value="1"/>
</dbReference>
<sequence>MDRVVPLAISLFAFFFLNFSQAEKEPQTVILVSMDGMPWNLISGEFAKTPNLDRVAKNGVTAKYIKTVVPSKTWPTHVSFVTGLYPESHGLVSNKFWDPVYDETFILEYDCTTFDPKFYNESEPIWLTLERSKKNKGRSGVYFWPGFGGWKPIPSFYRHPICKLNCSATFPRRVDRVISWLKSDDPPRFVALYIDAPDWKGHSGGALSKVYKDSIEEVDRDAVGYLMDQLKNVSLIDKVNVIFVSDHGMVNASSERVIVLENYIDPSTYRLVEGGTIGHIWPNEGMLDEIYNNLTKPNTPDHLAVYKKADIPDEYHWKHNRRIPPLYLEPDPGWTLAKTNASVRQGTWVRGDHGWPPQKSKTHSILFAQGPAFKVGYEIEPFSILDLYPMMCDLLGIEPRPNNGTMATVKKMYKDEPDDEPDGEKPTAGQWSVITWSSRALVAAGAVAVMMVFFLLNEPPVFSRHPRVLKELCHKMYQNADSWDRQQIELNMYCVTAQNSKIKNSDCFHQDFLEACFLKWHYTLECNILLKCETTIMRLAAKLSSCYHFVVLVSTDEAQDSRNLLKITCIFSYRVILGDCVISRYYPGSEGSRDLFKSIQMGTTTSICPVICFVFFCIFNGISSKEEKRANKDTVIMVSLDGMGWQFISGQFAGTPNLDAVGRNGVRAKHTFNVVPTKTWPTHHSYLTGLYPESHGIVSNKFWDPLYQEMYIYDYDCSSKDPKFYKAAEPIWLTLQKQGGKSGLYFWPGEEGYTEKPTYYEKPFCLPFKSRLDKVINWLKSKEPPQFVGVYIDHPDWEGHDYGSHSKQYKEAIEKVDREVVGYLTKRLRDVNLIDNVNLIFVSDHSFNNISSARQIFLDDYLDRSAYMMTETTALGHIWPNDEKQEEIFENLTKVKNPHMKIYKKQDIPESFHWNHNRRIPPIFIDPELGWSVTQSRGNPNTSWVCGTHGWPPQENQSYPISFAQGPAFKKGFEVQPFNIVDLYPLMCHVLGIQPQPNNGSFENVRVMLRES</sequence>
<gene>
    <name evidence="2" type="ORF">PLOB_00007279</name>
</gene>
<protein>
    <submittedName>
        <fullName evidence="2">Uncharacterized protein</fullName>
    </submittedName>
</protein>
<feature type="signal peptide" evidence="1">
    <location>
        <begin position="1"/>
        <end position="22"/>
    </location>
</feature>
<name>A0ABN8QNB1_9CNID</name>
<keyword evidence="1" id="KW-0732">Signal</keyword>
<accession>A0ABN8QNB1</accession>
<dbReference type="InterPro" id="IPR017850">
    <property type="entry name" value="Alkaline_phosphatase_core_sf"/>
</dbReference>
<reference evidence="2 3" key="1">
    <citation type="submission" date="2022-05" db="EMBL/GenBank/DDBJ databases">
        <authorList>
            <consortium name="Genoscope - CEA"/>
            <person name="William W."/>
        </authorList>
    </citation>
    <scope>NUCLEOTIDE SEQUENCE [LARGE SCALE GENOMIC DNA]</scope>
</reference>
<keyword evidence="3" id="KW-1185">Reference proteome</keyword>
<dbReference type="SUPFAM" id="SSF53649">
    <property type="entry name" value="Alkaline phosphatase-like"/>
    <property type="match status" value="2"/>
</dbReference>
<dbReference type="PANTHER" id="PTHR10151">
    <property type="entry name" value="ECTONUCLEOTIDE PYROPHOSPHATASE/PHOSPHODIESTERASE"/>
    <property type="match status" value="1"/>
</dbReference>
<dbReference type="Gene3D" id="3.40.720.10">
    <property type="entry name" value="Alkaline Phosphatase, subunit A"/>
    <property type="match status" value="2"/>
</dbReference>
<feature type="non-terminal residue" evidence="2">
    <location>
        <position position="1012"/>
    </location>
</feature>
<dbReference type="InterPro" id="IPR002591">
    <property type="entry name" value="Phosphodiest/P_Trfase"/>
</dbReference>
<comment type="caution">
    <text evidence="2">The sequence shown here is derived from an EMBL/GenBank/DDBJ whole genome shotgun (WGS) entry which is preliminary data.</text>
</comment>
<evidence type="ECO:0000313" key="3">
    <source>
        <dbReference type="Proteomes" id="UP001159405"/>
    </source>
</evidence>
<dbReference type="Gene3D" id="3.30.1360.180">
    <property type="match status" value="1"/>
</dbReference>
<organism evidence="2 3">
    <name type="scientific">Porites lobata</name>
    <dbReference type="NCBI Taxonomy" id="104759"/>
    <lineage>
        <taxon>Eukaryota</taxon>
        <taxon>Metazoa</taxon>
        <taxon>Cnidaria</taxon>
        <taxon>Anthozoa</taxon>
        <taxon>Hexacorallia</taxon>
        <taxon>Scleractinia</taxon>
        <taxon>Fungiina</taxon>
        <taxon>Poritidae</taxon>
        <taxon>Porites</taxon>
    </lineage>
</organism>
<evidence type="ECO:0000313" key="2">
    <source>
        <dbReference type="EMBL" id="CAH3165650.1"/>
    </source>
</evidence>
<proteinExistence type="predicted"/>
<dbReference type="CDD" id="cd16018">
    <property type="entry name" value="Enpp"/>
    <property type="match status" value="2"/>
</dbReference>
<dbReference type="Pfam" id="PF01663">
    <property type="entry name" value="Phosphodiest"/>
    <property type="match status" value="2"/>
</dbReference>